<evidence type="ECO:0000313" key="3">
    <source>
        <dbReference type="EMBL" id="GGE13722.1"/>
    </source>
</evidence>
<name>A0A916ZTP2_9FLAO</name>
<dbReference type="RefSeq" id="WP_188406099.1">
    <property type="nucleotide sequence ID" value="NZ_BMGL01000007.1"/>
</dbReference>
<gene>
    <name evidence="3" type="ORF">GCM10010831_13880</name>
</gene>
<dbReference type="InterPro" id="IPR012336">
    <property type="entry name" value="Thioredoxin-like_fold"/>
</dbReference>
<reference evidence="3 4" key="1">
    <citation type="journal article" date="2014" name="Int. J. Syst. Evol. Microbiol.">
        <title>Complete genome sequence of Corynebacterium casei LMG S-19264T (=DSM 44701T), isolated from a smear-ripened cheese.</title>
        <authorList>
            <consortium name="US DOE Joint Genome Institute (JGI-PGF)"/>
            <person name="Walter F."/>
            <person name="Albersmeier A."/>
            <person name="Kalinowski J."/>
            <person name="Ruckert C."/>
        </authorList>
    </citation>
    <scope>NUCLEOTIDE SEQUENCE [LARGE SCALE GENOMIC DNA]</scope>
    <source>
        <strain evidence="3 4">CGMCC 1.12925</strain>
    </source>
</reference>
<keyword evidence="1" id="KW-0732">Signal</keyword>
<dbReference type="PANTHER" id="PTHR15337">
    <property type="entry name" value="ANTERIOR GRADIENT PROTEIN-RELATED"/>
    <property type="match status" value="1"/>
</dbReference>
<keyword evidence="4" id="KW-1185">Reference proteome</keyword>
<protein>
    <submittedName>
        <fullName evidence="3">Thioredoxin</fullName>
    </submittedName>
</protein>
<accession>A0A916ZTP2</accession>
<dbReference type="InterPro" id="IPR051099">
    <property type="entry name" value="AGR/TXD"/>
</dbReference>
<dbReference type="Gene3D" id="3.40.30.10">
    <property type="entry name" value="Glutaredoxin"/>
    <property type="match status" value="1"/>
</dbReference>
<evidence type="ECO:0000259" key="2">
    <source>
        <dbReference type="Pfam" id="PF13098"/>
    </source>
</evidence>
<proteinExistence type="predicted"/>
<organism evidence="3 4">
    <name type="scientific">Psychroflexus salis</name>
    <dbReference type="NCBI Taxonomy" id="1526574"/>
    <lineage>
        <taxon>Bacteria</taxon>
        <taxon>Pseudomonadati</taxon>
        <taxon>Bacteroidota</taxon>
        <taxon>Flavobacteriia</taxon>
        <taxon>Flavobacteriales</taxon>
        <taxon>Flavobacteriaceae</taxon>
        <taxon>Psychroflexus</taxon>
    </lineage>
</organism>
<dbReference type="Pfam" id="PF13098">
    <property type="entry name" value="Thioredoxin_2"/>
    <property type="match status" value="1"/>
</dbReference>
<feature type="domain" description="Thioredoxin-like fold" evidence="2">
    <location>
        <begin position="35"/>
        <end position="148"/>
    </location>
</feature>
<dbReference type="InterPro" id="IPR036249">
    <property type="entry name" value="Thioredoxin-like_sf"/>
</dbReference>
<dbReference type="SUPFAM" id="SSF52833">
    <property type="entry name" value="Thioredoxin-like"/>
    <property type="match status" value="1"/>
</dbReference>
<evidence type="ECO:0000313" key="4">
    <source>
        <dbReference type="Proteomes" id="UP000599688"/>
    </source>
</evidence>
<dbReference type="PANTHER" id="PTHR15337:SF11">
    <property type="entry name" value="THIOREDOXIN DOMAIN-CONTAINING PROTEIN"/>
    <property type="match status" value="1"/>
</dbReference>
<evidence type="ECO:0000256" key="1">
    <source>
        <dbReference type="ARBA" id="ARBA00022729"/>
    </source>
</evidence>
<dbReference type="Proteomes" id="UP000599688">
    <property type="component" value="Unassembled WGS sequence"/>
</dbReference>
<sequence length="177" mass="20672">MKSFVILIAMLYTIGVFSQNVNWMSMNEALAAQEKKPKKIFMDAYTDWCGPCKTLDKKTLNHPKVAAYLNKHFYPVKFNAEGTEKIMYKDFEYTNPNHDPNRKGRNAQHFLANALKISAYPTLVFFDEKGNVIAPVVGYKTPQQLELYLKMMVNDDYKELTTEEAWQKYQQKFEPTF</sequence>
<comment type="caution">
    <text evidence="3">The sequence shown here is derived from an EMBL/GenBank/DDBJ whole genome shotgun (WGS) entry which is preliminary data.</text>
</comment>
<dbReference type="AlphaFoldDB" id="A0A916ZTP2"/>
<dbReference type="EMBL" id="BMGL01000007">
    <property type="protein sequence ID" value="GGE13722.1"/>
    <property type="molecule type" value="Genomic_DNA"/>
</dbReference>